<keyword evidence="3" id="KW-0808">Transferase</keyword>
<protein>
    <submittedName>
        <fullName evidence="6">Cyclopropane-fatty-acyl-phospholipid synthase</fullName>
    </submittedName>
</protein>
<dbReference type="PATRIC" id="fig|1796491.3.peg.3107"/>
<dbReference type="PANTHER" id="PTHR43667:SF1">
    <property type="entry name" value="CYCLOPROPANE-FATTY-ACYL-PHOSPHOLIPID SYNTHASE"/>
    <property type="match status" value="1"/>
</dbReference>
<organism evidence="6 7">
    <name type="scientific">Candidatus Gallionella acididurans</name>
    <dbReference type="NCBI Taxonomy" id="1796491"/>
    <lineage>
        <taxon>Bacteria</taxon>
        <taxon>Pseudomonadati</taxon>
        <taxon>Pseudomonadota</taxon>
        <taxon>Betaproteobacteria</taxon>
        <taxon>Nitrosomonadales</taxon>
        <taxon>Gallionellaceae</taxon>
        <taxon>Gallionella</taxon>
    </lineage>
</organism>
<evidence type="ECO:0000256" key="4">
    <source>
        <dbReference type="ARBA" id="ARBA00022691"/>
    </source>
</evidence>
<dbReference type="GO" id="GO:0008610">
    <property type="term" value="P:lipid biosynthetic process"/>
    <property type="evidence" value="ECO:0007669"/>
    <property type="project" value="InterPro"/>
</dbReference>
<comment type="caution">
    <text evidence="6">The sequence shown here is derived from an EMBL/GenBank/DDBJ whole genome shotgun (WGS) entry which is preliminary data.</text>
</comment>
<dbReference type="InterPro" id="IPR050723">
    <property type="entry name" value="CFA/CMAS"/>
</dbReference>
<dbReference type="CDD" id="cd02440">
    <property type="entry name" value="AdoMet_MTases"/>
    <property type="match status" value="1"/>
</dbReference>
<keyword evidence="5" id="KW-0443">Lipid metabolism</keyword>
<dbReference type="PANTHER" id="PTHR43667">
    <property type="entry name" value="CYCLOPROPANE-FATTY-ACYL-PHOSPHOLIPID SYNTHASE"/>
    <property type="match status" value="1"/>
</dbReference>
<keyword evidence="4" id="KW-0949">S-adenosyl-L-methionine</keyword>
<dbReference type="GO" id="GO:0032259">
    <property type="term" value="P:methylation"/>
    <property type="evidence" value="ECO:0007669"/>
    <property type="project" value="UniProtKB-KW"/>
</dbReference>
<evidence type="ECO:0000256" key="1">
    <source>
        <dbReference type="ARBA" id="ARBA00010815"/>
    </source>
</evidence>
<evidence type="ECO:0000313" key="6">
    <source>
        <dbReference type="EMBL" id="KXS31038.1"/>
    </source>
</evidence>
<accession>A0A139BQ35</accession>
<dbReference type="InterPro" id="IPR003333">
    <property type="entry name" value="CMAS"/>
</dbReference>
<dbReference type="EMBL" id="LSLI01000105">
    <property type="protein sequence ID" value="KXS31038.1"/>
    <property type="molecule type" value="Genomic_DNA"/>
</dbReference>
<name>A0A139BQ35_9PROT</name>
<reference evidence="6 7" key="1">
    <citation type="submission" date="2016-02" db="EMBL/GenBank/DDBJ databases">
        <authorList>
            <person name="Wen L."/>
            <person name="He K."/>
            <person name="Yang H."/>
        </authorList>
    </citation>
    <scope>NUCLEOTIDE SEQUENCE [LARGE SCALE GENOMIC DNA]</scope>
    <source>
        <strain evidence="6">ShG14-8</strain>
    </source>
</reference>
<dbReference type="GO" id="GO:0008168">
    <property type="term" value="F:methyltransferase activity"/>
    <property type="evidence" value="ECO:0007669"/>
    <property type="project" value="UniProtKB-KW"/>
</dbReference>
<dbReference type="SUPFAM" id="SSF53335">
    <property type="entry name" value="S-adenosyl-L-methionine-dependent methyltransferases"/>
    <property type="match status" value="1"/>
</dbReference>
<evidence type="ECO:0000313" key="7">
    <source>
        <dbReference type="Proteomes" id="UP000070578"/>
    </source>
</evidence>
<proteinExistence type="inferred from homology"/>
<evidence type="ECO:0000256" key="2">
    <source>
        <dbReference type="ARBA" id="ARBA00022603"/>
    </source>
</evidence>
<comment type="similarity">
    <text evidence="1">Belongs to the CFA/CMAS family.</text>
</comment>
<evidence type="ECO:0000256" key="3">
    <source>
        <dbReference type="ARBA" id="ARBA00022679"/>
    </source>
</evidence>
<evidence type="ECO:0000256" key="5">
    <source>
        <dbReference type="ARBA" id="ARBA00023098"/>
    </source>
</evidence>
<dbReference type="AlphaFoldDB" id="A0A139BQ35"/>
<gene>
    <name evidence="6" type="ORF">AWT59_2837</name>
</gene>
<reference evidence="6 7" key="2">
    <citation type="submission" date="2016-03" db="EMBL/GenBank/DDBJ databases">
        <title>New uncultured bacterium of the family Gallionellaceae from acid mine drainage: description and reconstruction of genome based on metagenomic analysis of microbial community.</title>
        <authorList>
            <person name="Kadnikov V."/>
            <person name="Ivasenko D."/>
            <person name="Beletsky A."/>
            <person name="Mardanov A."/>
            <person name="Danilova E."/>
            <person name="Pimenov N."/>
            <person name="Karnachuk O."/>
            <person name="Ravin N."/>
        </authorList>
    </citation>
    <scope>NUCLEOTIDE SEQUENCE [LARGE SCALE GENOMIC DNA]</scope>
    <source>
        <strain evidence="6">ShG14-8</strain>
    </source>
</reference>
<keyword evidence="2" id="KW-0489">Methyltransferase</keyword>
<dbReference type="Pfam" id="PF02353">
    <property type="entry name" value="CMAS"/>
    <property type="match status" value="1"/>
</dbReference>
<sequence length="401" mass="45613">MFIEYRLEKLFKRIPPGVTLPLRIVLWNGREFNFSAEPTVTVHIPTLSALRYFMPPDLNKLAVAFVDGRIRVEGSIHEIFRIAEKLVSSVAPNKPARYHFFTRHSHKRDREAIEYHYDVSNEFYSMFLDRNMVYSCAYYRHEDDTLEAAQEQKLDHILNKLMLKPGERFLDIGCGWGALILRAAKKYGAVAKGITLSKNQFEHAQKLIQAEGLQERCSVELCDYRDLPGAGVYDKIASVGMFEHVGLKNLPRYFGKIGLLLADDGLVLNHGITTSDVESGEIGAGAGEFIAKYVFPEGELPHLSLALKEMSAAGLEVSDVESLRRHYARTCHEWADRLESNRDRAIAITDERRVRIWEAYLAGSSHAFSHGWINVYQVLACKAKNTASIPLPLTREYMYRS</sequence>
<dbReference type="Gene3D" id="3.40.50.150">
    <property type="entry name" value="Vaccinia Virus protein VP39"/>
    <property type="match status" value="1"/>
</dbReference>
<dbReference type="Proteomes" id="UP000070578">
    <property type="component" value="Unassembled WGS sequence"/>
</dbReference>
<dbReference type="PIRSF" id="PIRSF003085">
    <property type="entry name" value="CMAS"/>
    <property type="match status" value="1"/>
</dbReference>
<dbReference type="InterPro" id="IPR029063">
    <property type="entry name" value="SAM-dependent_MTases_sf"/>
</dbReference>